<dbReference type="PROSITE" id="PS00648">
    <property type="entry name" value="RIBONUCLEASE_P"/>
    <property type="match status" value="1"/>
</dbReference>
<dbReference type="InterPro" id="IPR020539">
    <property type="entry name" value="RNase_P_CS"/>
</dbReference>
<dbReference type="SUPFAM" id="SSF54211">
    <property type="entry name" value="Ribosomal protein S5 domain 2-like"/>
    <property type="match status" value="1"/>
</dbReference>
<comment type="function">
    <text evidence="1 7">RNaseP catalyzes the removal of the 5'-leader sequence from pre-tRNA to produce the mature 5'-terminus. It can also cleave other RNA substrates such as 4.5S RNA. The protein component plays an auxiliary but essential role in vivo by binding to the 5'-leader sequence and broadening the substrate specificity of the ribozyme.</text>
</comment>
<dbReference type="InterPro" id="IPR014721">
    <property type="entry name" value="Ribsml_uS5_D2-typ_fold_subgr"/>
</dbReference>
<dbReference type="EC" id="3.1.26.5" evidence="7 8"/>
<comment type="subunit">
    <text evidence="7">Consists of a catalytic RNA component (M1 or rnpB) and a protein subunit.</text>
</comment>
<dbReference type="InterPro" id="IPR020568">
    <property type="entry name" value="Ribosomal_Su5_D2-typ_SF"/>
</dbReference>
<evidence type="ECO:0000256" key="3">
    <source>
        <dbReference type="ARBA" id="ARBA00022722"/>
    </source>
</evidence>
<evidence type="ECO:0000313" key="9">
    <source>
        <dbReference type="EMBL" id="MCX2978233.1"/>
    </source>
</evidence>
<evidence type="ECO:0000256" key="5">
    <source>
        <dbReference type="ARBA" id="ARBA00022801"/>
    </source>
</evidence>
<keyword evidence="3 7" id="KW-0540">Nuclease</keyword>
<comment type="caution">
    <text evidence="9">The sequence shown here is derived from an EMBL/GenBank/DDBJ whole genome shotgun (WGS) entry which is preliminary data.</text>
</comment>
<reference evidence="9" key="1">
    <citation type="submission" date="2019-02" db="EMBL/GenBank/DDBJ databases">
        <authorList>
            <person name="Li S.-H."/>
        </authorList>
    </citation>
    <scope>NUCLEOTIDE SEQUENCE</scope>
    <source>
        <strain evidence="9">IMCC11814</strain>
    </source>
</reference>
<keyword evidence="4 7" id="KW-0255">Endonuclease</keyword>
<keyword evidence="5 7" id="KW-0378">Hydrolase</keyword>
<dbReference type="Gene3D" id="3.30.230.10">
    <property type="match status" value="1"/>
</dbReference>
<dbReference type="GO" id="GO:0004526">
    <property type="term" value="F:ribonuclease P activity"/>
    <property type="evidence" value="ECO:0007669"/>
    <property type="project" value="UniProtKB-EC"/>
</dbReference>
<evidence type="ECO:0000256" key="7">
    <source>
        <dbReference type="HAMAP-Rule" id="MF_00227"/>
    </source>
</evidence>
<evidence type="ECO:0000256" key="6">
    <source>
        <dbReference type="ARBA" id="ARBA00022884"/>
    </source>
</evidence>
<keyword evidence="10" id="KW-1185">Reference proteome</keyword>
<comment type="similarity">
    <text evidence="7">Belongs to the RnpA family.</text>
</comment>
<dbReference type="Pfam" id="PF00825">
    <property type="entry name" value="Ribonuclease_P"/>
    <property type="match status" value="1"/>
</dbReference>
<dbReference type="EMBL" id="SHNO01000001">
    <property type="protein sequence ID" value="MCX2978233.1"/>
    <property type="molecule type" value="Genomic_DNA"/>
</dbReference>
<dbReference type="RefSeq" id="WP_279249931.1">
    <property type="nucleotide sequence ID" value="NZ_SHNO01000001.1"/>
</dbReference>
<evidence type="ECO:0000256" key="4">
    <source>
        <dbReference type="ARBA" id="ARBA00022759"/>
    </source>
</evidence>
<evidence type="ECO:0000256" key="2">
    <source>
        <dbReference type="ARBA" id="ARBA00022694"/>
    </source>
</evidence>
<protein>
    <recommendedName>
        <fullName evidence="7 8">Ribonuclease P protein component</fullName>
        <shortName evidence="7">RNase P protein</shortName>
        <shortName evidence="7">RNaseP protein</shortName>
        <ecNumber evidence="7 8">3.1.26.5</ecNumber>
    </recommendedName>
    <alternativeName>
        <fullName evidence="7">Protein C5</fullName>
    </alternativeName>
</protein>
<dbReference type="HAMAP" id="MF_00227">
    <property type="entry name" value="RNase_P"/>
    <property type="match status" value="1"/>
</dbReference>
<dbReference type="Proteomes" id="UP001143304">
    <property type="component" value="Unassembled WGS sequence"/>
</dbReference>
<proteinExistence type="inferred from homology"/>
<evidence type="ECO:0000256" key="8">
    <source>
        <dbReference type="NCBIfam" id="TIGR00188"/>
    </source>
</evidence>
<accession>A0ABT3T7I5</accession>
<dbReference type="InterPro" id="IPR000100">
    <property type="entry name" value="RNase_P"/>
</dbReference>
<keyword evidence="6 7" id="KW-0694">RNA-binding</keyword>
<sequence>MGSHEAGATFGKFKRLLNAGDYSRVFDKPDAKASHRNMLLLGRSNDRSQHRLGLVIAKKHVRLAVERNRIKRLARESFRVLPVTAPTFDVVLLARPGIANLDNAELSSILQQQWQKLVQHSATNRDTSHRKS</sequence>
<evidence type="ECO:0000256" key="1">
    <source>
        <dbReference type="ARBA" id="ARBA00002663"/>
    </source>
</evidence>
<gene>
    <name evidence="7 9" type="primary">rnpA</name>
    <name evidence="9" type="ORF">EYC82_12775</name>
</gene>
<evidence type="ECO:0000313" key="10">
    <source>
        <dbReference type="Proteomes" id="UP001143304"/>
    </source>
</evidence>
<name>A0ABT3T7I5_9GAMM</name>
<organism evidence="9 10">
    <name type="scientific">Candidatus Marimicrobium litorale</name>
    <dbReference type="NCBI Taxonomy" id="2518991"/>
    <lineage>
        <taxon>Bacteria</taxon>
        <taxon>Pseudomonadati</taxon>
        <taxon>Pseudomonadota</taxon>
        <taxon>Gammaproteobacteria</taxon>
        <taxon>Cellvibrionales</taxon>
        <taxon>Halieaceae</taxon>
        <taxon>Marimicrobium</taxon>
    </lineage>
</organism>
<keyword evidence="2 7" id="KW-0819">tRNA processing</keyword>
<dbReference type="PANTHER" id="PTHR33992:SF1">
    <property type="entry name" value="RIBONUCLEASE P PROTEIN COMPONENT"/>
    <property type="match status" value="1"/>
</dbReference>
<comment type="catalytic activity">
    <reaction evidence="7">
        <text>Endonucleolytic cleavage of RNA, removing 5'-extranucleotides from tRNA precursor.</text>
        <dbReference type="EC" id="3.1.26.5"/>
    </reaction>
</comment>
<dbReference type="PANTHER" id="PTHR33992">
    <property type="entry name" value="RIBONUCLEASE P PROTEIN COMPONENT"/>
    <property type="match status" value="1"/>
</dbReference>
<dbReference type="NCBIfam" id="TIGR00188">
    <property type="entry name" value="rnpA"/>
    <property type="match status" value="1"/>
</dbReference>